<feature type="region of interest" description="Disordered" evidence="7">
    <location>
        <begin position="503"/>
        <end position="528"/>
    </location>
</feature>
<reference evidence="10 11" key="1">
    <citation type="submission" date="2017-07" db="EMBL/GenBank/DDBJ databases">
        <title>Amycolatopsis alba DSM 44262 Genome sequencing and assembly.</title>
        <authorList>
            <person name="Kaur N."/>
            <person name="Mayilraj S."/>
        </authorList>
    </citation>
    <scope>NUCLEOTIDE SEQUENCE [LARGE SCALE GENOMIC DNA]</scope>
    <source>
        <strain evidence="10 11">DSM 44262</strain>
    </source>
</reference>
<dbReference type="Proteomes" id="UP000215563">
    <property type="component" value="Unassembled WGS sequence"/>
</dbReference>
<keyword evidence="5 8" id="KW-1133">Transmembrane helix</keyword>
<feature type="transmembrane region" description="Helical" evidence="8">
    <location>
        <begin position="196"/>
        <end position="214"/>
    </location>
</feature>
<dbReference type="InterPro" id="IPR020846">
    <property type="entry name" value="MFS_dom"/>
</dbReference>
<dbReference type="SUPFAM" id="SSF103473">
    <property type="entry name" value="MFS general substrate transporter"/>
    <property type="match status" value="1"/>
</dbReference>
<keyword evidence="6 8" id="KW-0472">Membrane</keyword>
<feature type="transmembrane region" description="Helical" evidence="8">
    <location>
        <begin position="301"/>
        <end position="322"/>
    </location>
</feature>
<comment type="caution">
    <text evidence="10">The sequence shown here is derived from an EMBL/GenBank/DDBJ whole genome shotgun (WGS) entry which is preliminary data.</text>
</comment>
<keyword evidence="2" id="KW-0813">Transport</keyword>
<gene>
    <name evidence="10" type="ORF">CFP75_28385</name>
</gene>
<evidence type="ECO:0000313" key="10">
    <source>
        <dbReference type="EMBL" id="OXM46200.1"/>
    </source>
</evidence>
<feature type="transmembrane region" description="Helical" evidence="8">
    <location>
        <begin position="226"/>
        <end position="244"/>
    </location>
</feature>
<organism evidence="10 11">
    <name type="scientific">Amycolatopsis alba DSM 44262</name>
    <dbReference type="NCBI Taxonomy" id="1125972"/>
    <lineage>
        <taxon>Bacteria</taxon>
        <taxon>Bacillati</taxon>
        <taxon>Actinomycetota</taxon>
        <taxon>Actinomycetes</taxon>
        <taxon>Pseudonocardiales</taxon>
        <taxon>Pseudonocardiaceae</taxon>
        <taxon>Amycolatopsis</taxon>
    </lineage>
</organism>
<feature type="transmembrane region" description="Helical" evidence="8">
    <location>
        <begin position="102"/>
        <end position="123"/>
    </location>
</feature>
<dbReference type="GO" id="GO:0005886">
    <property type="term" value="C:plasma membrane"/>
    <property type="evidence" value="ECO:0007669"/>
    <property type="project" value="UniProtKB-SubCell"/>
</dbReference>
<evidence type="ECO:0000256" key="3">
    <source>
        <dbReference type="ARBA" id="ARBA00022475"/>
    </source>
</evidence>
<feature type="transmembrane region" description="Helical" evidence="8">
    <location>
        <begin position="162"/>
        <end position="184"/>
    </location>
</feature>
<keyword evidence="4 8" id="KW-0812">Transmembrane</keyword>
<dbReference type="RefSeq" id="WP_020632857.1">
    <property type="nucleotide sequence ID" value="NZ_KB913032.1"/>
</dbReference>
<dbReference type="Gene3D" id="1.20.1250.20">
    <property type="entry name" value="MFS general substrate transporter like domains"/>
    <property type="match status" value="1"/>
</dbReference>
<dbReference type="Gene3D" id="1.20.1720.10">
    <property type="entry name" value="Multidrug resistance protein D"/>
    <property type="match status" value="1"/>
</dbReference>
<feature type="transmembrane region" description="Helical" evidence="8">
    <location>
        <begin position="264"/>
        <end position="289"/>
    </location>
</feature>
<dbReference type="AlphaFoldDB" id="A0A229RHS5"/>
<dbReference type="InterPro" id="IPR011701">
    <property type="entry name" value="MFS"/>
</dbReference>
<dbReference type="PROSITE" id="PS50850">
    <property type="entry name" value="MFS"/>
    <property type="match status" value="1"/>
</dbReference>
<evidence type="ECO:0000256" key="6">
    <source>
        <dbReference type="ARBA" id="ARBA00023136"/>
    </source>
</evidence>
<dbReference type="PANTHER" id="PTHR42718:SF47">
    <property type="entry name" value="METHYL VIOLOGEN RESISTANCE PROTEIN SMVA"/>
    <property type="match status" value="1"/>
</dbReference>
<feature type="transmembrane region" description="Helical" evidence="8">
    <location>
        <begin position="12"/>
        <end position="32"/>
    </location>
</feature>
<dbReference type="PANTHER" id="PTHR42718">
    <property type="entry name" value="MAJOR FACILITATOR SUPERFAMILY MULTIDRUG TRANSPORTER MFSC"/>
    <property type="match status" value="1"/>
</dbReference>
<name>A0A229RHS5_AMYAL</name>
<feature type="transmembrane region" description="Helical" evidence="8">
    <location>
        <begin position="47"/>
        <end position="65"/>
    </location>
</feature>
<feature type="transmembrane region" description="Helical" evidence="8">
    <location>
        <begin position="329"/>
        <end position="352"/>
    </location>
</feature>
<keyword evidence="11" id="KW-1185">Reference proteome</keyword>
<feature type="transmembrane region" description="Helical" evidence="8">
    <location>
        <begin position="77"/>
        <end position="96"/>
    </location>
</feature>
<evidence type="ECO:0000259" key="9">
    <source>
        <dbReference type="PROSITE" id="PS50850"/>
    </source>
</evidence>
<feature type="transmembrane region" description="Helical" evidence="8">
    <location>
        <begin position="135"/>
        <end position="156"/>
    </location>
</feature>
<keyword evidence="3" id="KW-1003">Cell membrane</keyword>
<feature type="transmembrane region" description="Helical" evidence="8">
    <location>
        <begin position="472"/>
        <end position="492"/>
    </location>
</feature>
<dbReference type="PRINTS" id="PR01036">
    <property type="entry name" value="TCRTETB"/>
</dbReference>
<dbReference type="Pfam" id="PF07690">
    <property type="entry name" value="MFS_1"/>
    <property type="match status" value="1"/>
</dbReference>
<evidence type="ECO:0000256" key="5">
    <source>
        <dbReference type="ARBA" id="ARBA00022989"/>
    </source>
</evidence>
<evidence type="ECO:0000256" key="2">
    <source>
        <dbReference type="ARBA" id="ARBA00022448"/>
    </source>
</evidence>
<evidence type="ECO:0000256" key="7">
    <source>
        <dbReference type="SAM" id="MobiDB-lite"/>
    </source>
</evidence>
<dbReference type="OrthoDB" id="4172724at2"/>
<evidence type="ECO:0000313" key="11">
    <source>
        <dbReference type="Proteomes" id="UP000215563"/>
    </source>
</evidence>
<dbReference type="GO" id="GO:0022857">
    <property type="term" value="F:transmembrane transporter activity"/>
    <property type="evidence" value="ECO:0007669"/>
    <property type="project" value="InterPro"/>
</dbReference>
<sequence length="528" mass="53812">MNIGKGRKIGTVAVCVLAQLLIAIDLTVLHLVLPSLSEQLHPSTTEMLWIADAYGFALAGLLITMGNIGDRVGRKKLLLIGASLFGAASVITAYAPTPELLIAARALLGIAAATLMPSTLSIVRNVFTGKERAAVIGVSSGLTILGFGMGPLVGGFLLDHFWWGSVFLVNVPVVVVMVIAGALILPESKNPAPGRIDVPSVLLSVLGMVGIVYTIKEVAYQGWGHWDIAVAAVLGLGCLIAFVLRQPRLAEPLMDLKLFAQRAFSATVGTTILAMFAQLAVSLMFAQYLQLVVGWSPLKSGLAGLPGMGGAILGGVLAPLAIKALGRAVTIALGCAFSAVGFAMYSGIGVTIVYSDLLFAMIIFGVGLSLVLAVATDTVLGVVPKDRAGAASAISETATELGGALGIAILGSALGALYRRELVIPDGVPPEAAGAISDTLGGAVQVAAQLPPEQGALVLTTAKTAFVDGLQVTMLCSAGLMALVAVSALFTLRGVPKVLEDPEDASDAFSPLDASGSGAGERDGATVA</sequence>
<feature type="domain" description="Major facilitator superfamily (MFS) profile" evidence="9">
    <location>
        <begin position="11"/>
        <end position="496"/>
    </location>
</feature>
<protein>
    <submittedName>
        <fullName evidence="10">MFS transporter</fullName>
    </submittedName>
</protein>
<evidence type="ECO:0000256" key="4">
    <source>
        <dbReference type="ARBA" id="ARBA00022692"/>
    </source>
</evidence>
<proteinExistence type="predicted"/>
<accession>A0A229RHS5</accession>
<feature type="transmembrane region" description="Helical" evidence="8">
    <location>
        <begin position="358"/>
        <end position="380"/>
    </location>
</feature>
<dbReference type="InterPro" id="IPR036259">
    <property type="entry name" value="MFS_trans_sf"/>
</dbReference>
<dbReference type="CDD" id="cd17321">
    <property type="entry name" value="MFS_MMR_MDR_like"/>
    <property type="match status" value="1"/>
</dbReference>
<comment type="subcellular location">
    <subcellularLocation>
        <location evidence="1">Cell membrane</location>
        <topology evidence="1">Multi-pass membrane protein</topology>
    </subcellularLocation>
</comment>
<evidence type="ECO:0000256" key="8">
    <source>
        <dbReference type="SAM" id="Phobius"/>
    </source>
</evidence>
<evidence type="ECO:0000256" key="1">
    <source>
        <dbReference type="ARBA" id="ARBA00004651"/>
    </source>
</evidence>
<dbReference type="EMBL" id="NMQU01000092">
    <property type="protein sequence ID" value="OXM46200.1"/>
    <property type="molecule type" value="Genomic_DNA"/>
</dbReference>